<feature type="compositionally biased region" description="Polar residues" evidence="1">
    <location>
        <begin position="1"/>
        <end position="22"/>
    </location>
</feature>
<reference evidence="2" key="1">
    <citation type="journal article" date="2023" name="Mol. Phylogenet. Evol.">
        <title>Genome-scale phylogeny and comparative genomics of the fungal order Sordariales.</title>
        <authorList>
            <person name="Hensen N."/>
            <person name="Bonometti L."/>
            <person name="Westerberg I."/>
            <person name="Brannstrom I.O."/>
            <person name="Guillou S."/>
            <person name="Cros-Aarteil S."/>
            <person name="Calhoun S."/>
            <person name="Haridas S."/>
            <person name="Kuo A."/>
            <person name="Mondo S."/>
            <person name="Pangilinan J."/>
            <person name="Riley R."/>
            <person name="LaButti K."/>
            <person name="Andreopoulos B."/>
            <person name="Lipzen A."/>
            <person name="Chen C."/>
            <person name="Yan M."/>
            <person name="Daum C."/>
            <person name="Ng V."/>
            <person name="Clum A."/>
            <person name="Steindorff A."/>
            <person name="Ohm R.A."/>
            <person name="Martin F."/>
            <person name="Silar P."/>
            <person name="Natvig D.O."/>
            <person name="Lalanne C."/>
            <person name="Gautier V."/>
            <person name="Ament-Velasquez S.L."/>
            <person name="Kruys A."/>
            <person name="Hutchinson M.I."/>
            <person name="Powell A.J."/>
            <person name="Barry K."/>
            <person name="Miller A.N."/>
            <person name="Grigoriev I.V."/>
            <person name="Debuchy R."/>
            <person name="Gladieux P."/>
            <person name="Hiltunen Thoren M."/>
            <person name="Johannesson H."/>
        </authorList>
    </citation>
    <scope>NUCLEOTIDE SEQUENCE</scope>
    <source>
        <strain evidence="2">CBS 560.94</strain>
    </source>
</reference>
<protein>
    <recommendedName>
        <fullName evidence="4">Myb-like domain-containing protein</fullName>
    </recommendedName>
</protein>
<feature type="region of interest" description="Disordered" evidence="1">
    <location>
        <begin position="1"/>
        <end position="30"/>
    </location>
</feature>
<evidence type="ECO:0000256" key="1">
    <source>
        <dbReference type="SAM" id="MobiDB-lite"/>
    </source>
</evidence>
<sequence length="358" mass="39161">MSMPNNPQYGAAMSPTQSQNGRAITPITDGPEVCTAEEPQLSRAPSTHQEQPLPFDLMQPGLGWDVLSAGRPMTGAQVYGTSAYNTQGGAYMGQYPDIPTDTGPYAVQHAHTSSAMPYHSLRPQTAFEMDAGTDAGQASRPQMHYLPDGNSPTLQGQHHVFLPNQSAMTAPGFEPNNVDHFNGSSSSGPHPRQSLANASTSYQNPDEPNANQNGWTQDQEDLIRRCKDEGKKVKQIVAKLKNTFGVVRSGNAVSKRWKIIKQRSSRVESKKVIQNVMPSSFQLFNTELARIAPGYLFDASGGQNHQHDPQVSGITHEVQEYFQKGYTKLVEECVFMWQRGQAQQPQGQGQGRHGGANL</sequence>
<feature type="compositionally biased region" description="Polar residues" evidence="1">
    <location>
        <begin position="182"/>
        <end position="217"/>
    </location>
</feature>
<dbReference type="Proteomes" id="UP001278500">
    <property type="component" value="Unassembled WGS sequence"/>
</dbReference>
<proteinExistence type="predicted"/>
<dbReference type="RefSeq" id="XP_062682529.1">
    <property type="nucleotide sequence ID" value="XM_062821052.1"/>
</dbReference>
<evidence type="ECO:0000313" key="2">
    <source>
        <dbReference type="EMBL" id="KAK3347447.1"/>
    </source>
</evidence>
<reference evidence="2" key="2">
    <citation type="submission" date="2023-06" db="EMBL/GenBank/DDBJ databases">
        <authorList>
            <consortium name="Lawrence Berkeley National Laboratory"/>
            <person name="Haridas S."/>
            <person name="Hensen N."/>
            <person name="Bonometti L."/>
            <person name="Westerberg I."/>
            <person name="Brannstrom I.O."/>
            <person name="Guillou S."/>
            <person name="Cros-Aarteil S."/>
            <person name="Calhoun S."/>
            <person name="Kuo A."/>
            <person name="Mondo S."/>
            <person name="Pangilinan J."/>
            <person name="Riley R."/>
            <person name="Labutti K."/>
            <person name="Andreopoulos B."/>
            <person name="Lipzen A."/>
            <person name="Chen C."/>
            <person name="Yanf M."/>
            <person name="Daum C."/>
            <person name="Ng V."/>
            <person name="Clum A."/>
            <person name="Steindorff A."/>
            <person name="Ohm R."/>
            <person name="Martin F."/>
            <person name="Silar P."/>
            <person name="Natvig D."/>
            <person name="Lalanne C."/>
            <person name="Gautier V."/>
            <person name="Ament-Velasquez S.L."/>
            <person name="Kruys A."/>
            <person name="Hutchinson M.I."/>
            <person name="Powell A.J."/>
            <person name="Barry K."/>
            <person name="Miller A.N."/>
            <person name="Grigoriev I.V."/>
            <person name="Debuchy R."/>
            <person name="Gladieux P."/>
            <person name="Thoren M.H."/>
            <person name="Johannesson H."/>
        </authorList>
    </citation>
    <scope>NUCLEOTIDE SEQUENCE</scope>
    <source>
        <strain evidence="2">CBS 560.94</strain>
    </source>
</reference>
<gene>
    <name evidence="2" type="ORF">B0H65DRAFT_149038</name>
</gene>
<dbReference type="AlphaFoldDB" id="A0AAE0JGJ0"/>
<dbReference type="EMBL" id="JAUEPP010000003">
    <property type="protein sequence ID" value="KAK3347447.1"/>
    <property type="molecule type" value="Genomic_DNA"/>
</dbReference>
<keyword evidence="3" id="KW-1185">Reference proteome</keyword>
<evidence type="ECO:0000313" key="3">
    <source>
        <dbReference type="Proteomes" id="UP001278500"/>
    </source>
</evidence>
<feature type="region of interest" description="Disordered" evidence="1">
    <location>
        <begin position="134"/>
        <end position="217"/>
    </location>
</feature>
<organism evidence="2 3">
    <name type="scientific">Neurospora tetraspora</name>
    <dbReference type="NCBI Taxonomy" id="94610"/>
    <lineage>
        <taxon>Eukaryota</taxon>
        <taxon>Fungi</taxon>
        <taxon>Dikarya</taxon>
        <taxon>Ascomycota</taxon>
        <taxon>Pezizomycotina</taxon>
        <taxon>Sordariomycetes</taxon>
        <taxon>Sordariomycetidae</taxon>
        <taxon>Sordariales</taxon>
        <taxon>Sordariaceae</taxon>
        <taxon>Neurospora</taxon>
    </lineage>
</organism>
<evidence type="ECO:0008006" key="4">
    <source>
        <dbReference type="Google" id="ProtNLM"/>
    </source>
</evidence>
<comment type="caution">
    <text evidence="2">The sequence shown here is derived from an EMBL/GenBank/DDBJ whole genome shotgun (WGS) entry which is preliminary data.</text>
</comment>
<dbReference type="GeneID" id="87858206"/>
<accession>A0AAE0JGJ0</accession>
<name>A0AAE0JGJ0_9PEZI</name>